<sequence>MVETDIVPKGPLQKVPSLDTPFKRVVIDIVVTINPNCEAGHRFILTPVDYATRYAEALPLWKIDAETVAEALEDIYNQSGVP</sequence>
<gene>
    <name evidence="1" type="ORF">PoB_001578900</name>
</gene>
<dbReference type="GO" id="GO:0003676">
    <property type="term" value="F:nucleic acid binding"/>
    <property type="evidence" value="ECO:0007669"/>
    <property type="project" value="InterPro"/>
</dbReference>
<evidence type="ECO:0000313" key="1">
    <source>
        <dbReference type="EMBL" id="GFN89283.1"/>
    </source>
</evidence>
<dbReference type="Proteomes" id="UP000735302">
    <property type="component" value="Unassembled WGS sequence"/>
</dbReference>
<dbReference type="SUPFAM" id="SSF53098">
    <property type="entry name" value="Ribonuclease H-like"/>
    <property type="match status" value="1"/>
</dbReference>
<proteinExistence type="predicted"/>
<dbReference type="Gene3D" id="3.30.420.10">
    <property type="entry name" value="Ribonuclease H-like superfamily/Ribonuclease H"/>
    <property type="match status" value="1"/>
</dbReference>
<evidence type="ECO:0000313" key="2">
    <source>
        <dbReference type="Proteomes" id="UP000735302"/>
    </source>
</evidence>
<keyword evidence="2" id="KW-1185">Reference proteome</keyword>
<dbReference type="InterPro" id="IPR036397">
    <property type="entry name" value="RNaseH_sf"/>
</dbReference>
<name>A0AAV3Z4H7_9GAST</name>
<organism evidence="1 2">
    <name type="scientific">Plakobranchus ocellatus</name>
    <dbReference type="NCBI Taxonomy" id="259542"/>
    <lineage>
        <taxon>Eukaryota</taxon>
        <taxon>Metazoa</taxon>
        <taxon>Spiralia</taxon>
        <taxon>Lophotrochozoa</taxon>
        <taxon>Mollusca</taxon>
        <taxon>Gastropoda</taxon>
        <taxon>Heterobranchia</taxon>
        <taxon>Euthyneura</taxon>
        <taxon>Panpulmonata</taxon>
        <taxon>Sacoglossa</taxon>
        <taxon>Placobranchoidea</taxon>
        <taxon>Plakobranchidae</taxon>
        <taxon>Plakobranchus</taxon>
    </lineage>
</organism>
<dbReference type="PANTHER" id="PTHR37984:SF15">
    <property type="entry name" value="INTEGRASE CATALYTIC DOMAIN-CONTAINING PROTEIN"/>
    <property type="match status" value="1"/>
</dbReference>
<dbReference type="InterPro" id="IPR012337">
    <property type="entry name" value="RNaseH-like_sf"/>
</dbReference>
<dbReference type="EMBL" id="BLXT01001919">
    <property type="protein sequence ID" value="GFN89283.1"/>
    <property type="molecule type" value="Genomic_DNA"/>
</dbReference>
<dbReference type="InterPro" id="IPR050951">
    <property type="entry name" value="Retrovirus_Pol_polyprotein"/>
</dbReference>
<comment type="caution">
    <text evidence="1">The sequence shown here is derived from an EMBL/GenBank/DDBJ whole genome shotgun (WGS) entry which is preliminary data.</text>
</comment>
<accession>A0AAV3Z4H7</accession>
<protein>
    <submittedName>
        <fullName evidence="1">Zinc finger protein</fullName>
    </submittedName>
</protein>
<dbReference type="AlphaFoldDB" id="A0AAV3Z4H7"/>
<reference evidence="1 2" key="1">
    <citation type="journal article" date="2021" name="Elife">
        <title>Chloroplast acquisition without the gene transfer in kleptoplastic sea slugs, Plakobranchus ocellatus.</title>
        <authorList>
            <person name="Maeda T."/>
            <person name="Takahashi S."/>
            <person name="Yoshida T."/>
            <person name="Shimamura S."/>
            <person name="Takaki Y."/>
            <person name="Nagai Y."/>
            <person name="Toyoda A."/>
            <person name="Suzuki Y."/>
            <person name="Arimoto A."/>
            <person name="Ishii H."/>
            <person name="Satoh N."/>
            <person name="Nishiyama T."/>
            <person name="Hasebe M."/>
            <person name="Maruyama T."/>
            <person name="Minagawa J."/>
            <person name="Obokata J."/>
            <person name="Shigenobu S."/>
        </authorList>
    </citation>
    <scope>NUCLEOTIDE SEQUENCE [LARGE SCALE GENOMIC DNA]</scope>
</reference>
<dbReference type="PANTHER" id="PTHR37984">
    <property type="entry name" value="PROTEIN CBG26694"/>
    <property type="match status" value="1"/>
</dbReference>